<dbReference type="Proteomes" id="UP001196413">
    <property type="component" value="Unassembled WGS sequence"/>
</dbReference>
<evidence type="ECO:0000313" key="2">
    <source>
        <dbReference type="Proteomes" id="UP001196413"/>
    </source>
</evidence>
<proteinExistence type="predicted"/>
<accession>A0AAD5N3Y8</accession>
<gene>
    <name evidence="1" type="ORF">KIN20_018649</name>
</gene>
<dbReference type="EMBL" id="JAHQIW010003718">
    <property type="protein sequence ID" value="KAJ1359836.1"/>
    <property type="molecule type" value="Genomic_DNA"/>
</dbReference>
<evidence type="ECO:0000313" key="1">
    <source>
        <dbReference type="EMBL" id="KAJ1359836.1"/>
    </source>
</evidence>
<organism evidence="1 2">
    <name type="scientific">Parelaphostrongylus tenuis</name>
    <name type="common">Meningeal worm</name>
    <dbReference type="NCBI Taxonomy" id="148309"/>
    <lineage>
        <taxon>Eukaryota</taxon>
        <taxon>Metazoa</taxon>
        <taxon>Ecdysozoa</taxon>
        <taxon>Nematoda</taxon>
        <taxon>Chromadorea</taxon>
        <taxon>Rhabditida</taxon>
        <taxon>Rhabditina</taxon>
        <taxon>Rhabditomorpha</taxon>
        <taxon>Strongyloidea</taxon>
        <taxon>Metastrongylidae</taxon>
        <taxon>Parelaphostrongylus</taxon>
    </lineage>
</organism>
<sequence>MDITQSRRDMNTLETGHIIIKSIGQNSPYKWAVVTGIEQSFASTSAEHRSEDGSENIRKSDREFRRVYKKAQEALENGIEPVLIPAGSSGKS</sequence>
<name>A0AAD5N3Y8_PARTN</name>
<comment type="caution">
    <text evidence="1">The sequence shown here is derived from an EMBL/GenBank/DDBJ whole genome shotgun (WGS) entry which is preliminary data.</text>
</comment>
<protein>
    <submittedName>
        <fullName evidence="1">Uncharacterized protein</fullName>
    </submittedName>
</protein>
<dbReference type="AlphaFoldDB" id="A0AAD5N3Y8"/>
<keyword evidence="2" id="KW-1185">Reference proteome</keyword>
<reference evidence="1" key="1">
    <citation type="submission" date="2021-06" db="EMBL/GenBank/DDBJ databases">
        <title>Parelaphostrongylus tenuis whole genome reference sequence.</title>
        <authorList>
            <person name="Garwood T.J."/>
            <person name="Larsen P.A."/>
            <person name="Fountain-Jones N.M."/>
            <person name="Garbe J.R."/>
            <person name="Macchietto M.G."/>
            <person name="Kania S.A."/>
            <person name="Gerhold R.W."/>
            <person name="Richards J.E."/>
            <person name="Wolf T.M."/>
        </authorList>
    </citation>
    <scope>NUCLEOTIDE SEQUENCE</scope>
    <source>
        <strain evidence="1">MNPRO001-30</strain>
        <tissue evidence="1">Meninges</tissue>
    </source>
</reference>